<dbReference type="PANTHER" id="PTHR30469:SF15">
    <property type="entry name" value="HLYD FAMILY OF SECRETION PROTEINS"/>
    <property type="match status" value="1"/>
</dbReference>
<evidence type="ECO:0000259" key="6">
    <source>
        <dbReference type="Pfam" id="PF25973"/>
    </source>
</evidence>
<dbReference type="FunFam" id="2.40.30.170:FF:000010">
    <property type="entry name" value="Efflux RND transporter periplasmic adaptor subunit"/>
    <property type="match status" value="1"/>
</dbReference>
<proteinExistence type="inferred from homology"/>
<comment type="similarity">
    <text evidence="1">Belongs to the membrane fusion protein (MFP) (TC 8.A.1) family.</text>
</comment>
<name>A0A3M0M9V7_9RHOB</name>
<feature type="compositionally biased region" description="Polar residues" evidence="3">
    <location>
        <begin position="1"/>
        <end position="10"/>
    </location>
</feature>
<keyword evidence="4" id="KW-0812">Transmembrane</keyword>
<dbReference type="Gene3D" id="1.10.287.470">
    <property type="entry name" value="Helix hairpin bin"/>
    <property type="match status" value="1"/>
</dbReference>
<comment type="caution">
    <text evidence="7">The sequence shown here is derived from an EMBL/GenBank/DDBJ whole genome shotgun (WGS) entry which is preliminary data.</text>
</comment>
<evidence type="ECO:0000256" key="1">
    <source>
        <dbReference type="ARBA" id="ARBA00009477"/>
    </source>
</evidence>
<organism evidence="7 8">
    <name type="scientific">Paracoccus alkanivorans</name>
    <dbReference type="NCBI Taxonomy" id="2116655"/>
    <lineage>
        <taxon>Bacteria</taxon>
        <taxon>Pseudomonadati</taxon>
        <taxon>Pseudomonadota</taxon>
        <taxon>Alphaproteobacteria</taxon>
        <taxon>Rhodobacterales</taxon>
        <taxon>Paracoccaceae</taxon>
        <taxon>Paracoccus</taxon>
    </lineage>
</organism>
<feature type="transmembrane region" description="Helical" evidence="4">
    <location>
        <begin position="42"/>
        <end position="61"/>
    </location>
</feature>
<feature type="coiled-coil region" evidence="2">
    <location>
        <begin position="152"/>
        <end position="205"/>
    </location>
</feature>
<dbReference type="Gene3D" id="2.40.50.100">
    <property type="match status" value="1"/>
</dbReference>
<dbReference type="PANTHER" id="PTHR30469">
    <property type="entry name" value="MULTIDRUG RESISTANCE PROTEIN MDTA"/>
    <property type="match status" value="1"/>
</dbReference>
<evidence type="ECO:0000256" key="4">
    <source>
        <dbReference type="SAM" id="Phobius"/>
    </source>
</evidence>
<reference evidence="7 8" key="1">
    <citation type="submission" date="2018-07" db="EMBL/GenBank/DDBJ databases">
        <authorList>
            <person name="Zhang Y."/>
            <person name="Wang L."/>
            <person name="Ma S."/>
        </authorList>
    </citation>
    <scope>NUCLEOTIDE SEQUENCE [LARGE SCALE GENOMIC DNA]</scope>
    <source>
        <strain evidence="7 8">4-2</strain>
    </source>
</reference>
<evidence type="ECO:0000259" key="5">
    <source>
        <dbReference type="Pfam" id="PF25954"/>
    </source>
</evidence>
<dbReference type="OrthoDB" id="9806939at2"/>
<feature type="domain" description="CusB-like beta-barrel" evidence="5">
    <location>
        <begin position="259"/>
        <end position="328"/>
    </location>
</feature>
<dbReference type="Gene3D" id="2.40.420.20">
    <property type="match status" value="1"/>
</dbReference>
<dbReference type="AlphaFoldDB" id="A0A3M0M9V7"/>
<keyword evidence="4" id="KW-1133">Transmembrane helix</keyword>
<dbReference type="GO" id="GO:0015562">
    <property type="term" value="F:efflux transmembrane transporter activity"/>
    <property type="evidence" value="ECO:0007669"/>
    <property type="project" value="TreeGrafter"/>
</dbReference>
<evidence type="ECO:0000313" key="7">
    <source>
        <dbReference type="EMBL" id="RMC32360.1"/>
    </source>
</evidence>
<dbReference type="Pfam" id="PF25973">
    <property type="entry name" value="BSH_CzcB"/>
    <property type="match status" value="1"/>
</dbReference>
<dbReference type="Proteomes" id="UP000273516">
    <property type="component" value="Unassembled WGS sequence"/>
</dbReference>
<feature type="domain" description="CzcB-like barrel-sandwich hybrid" evidence="6">
    <location>
        <begin position="111"/>
        <end position="251"/>
    </location>
</feature>
<evidence type="ECO:0000256" key="3">
    <source>
        <dbReference type="SAM" id="MobiDB-lite"/>
    </source>
</evidence>
<dbReference type="EMBL" id="QOKZ01000009">
    <property type="protein sequence ID" value="RMC32360.1"/>
    <property type="molecule type" value="Genomic_DNA"/>
</dbReference>
<dbReference type="Pfam" id="PF25954">
    <property type="entry name" value="Beta-barrel_RND_2"/>
    <property type="match status" value="1"/>
</dbReference>
<dbReference type="InterPro" id="IPR058792">
    <property type="entry name" value="Beta-barrel_RND_2"/>
</dbReference>
<keyword evidence="8" id="KW-1185">Reference proteome</keyword>
<dbReference type="Gene3D" id="2.40.30.170">
    <property type="match status" value="1"/>
</dbReference>
<dbReference type="InterPro" id="IPR006143">
    <property type="entry name" value="RND_pump_MFP"/>
</dbReference>
<gene>
    <name evidence="7" type="ORF">C9E81_18395</name>
</gene>
<dbReference type="NCBIfam" id="TIGR01730">
    <property type="entry name" value="RND_mfp"/>
    <property type="match status" value="1"/>
</dbReference>
<protein>
    <submittedName>
        <fullName evidence="7">Efflux RND transporter periplasmic adaptor subunit</fullName>
    </submittedName>
</protein>
<keyword evidence="4" id="KW-0472">Membrane</keyword>
<dbReference type="RefSeq" id="WP_122113823.1">
    <property type="nucleotide sequence ID" value="NZ_QOKZ01000009.1"/>
</dbReference>
<keyword evidence="2" id="KW-0175">Coiled coil</keyword>
<evidence type="ECO:0000313" key="8">
    <source>
        <dbReference type="Proteomes" id="UP000273516"/>
    </source>
</evidence>
<feature type="compositionally biased region" description="Basic and acidic residues" evidence="3">
    <location>
        <begin position="15"/>
        <end position="35"/>
    </location>
</feature>
<evidence type="ECO:0000256" key="2">
    <source>
        <dbReference type="SAM" id="Coils"/>
    </source>
</evidence>
<dbReference type="SUPFAM" id="SSF111369">
    <property type="entry name" value="HlyD-like secretion proteins"/>
    <property type="match status" value="1"/>
</dbReference>
<feature type="region of interest" description="Disordered" evidence="3">
    <location>
        <begin position="1"/>
        <end position="35"/>
    </location>
</feature>
<dbReference type="InterPro" id="IPR058647">
    <property type="entry name" value="BSH_CzcB-like"/>
</dbReference>
<accession>A0A3M0M9V7</accession>
<dbReference type="GO" id="GO:1990281">
    <property type="term" value="C:efflux pump complex"/>
    <property type="evidence" value="ECO:0007669"/>
    <property type="project" value="TreeGrafter"/>
</dbReference>
<sequence length="410" mass="44055">MSPEPSNDQQGLPAHRNDKPAWAKTARELRRETAASESPRRLWPWGLLGLLVLALAAVAVIPDPAPPAAPSDTTSTDIATILHPLDVITVRPQKLRRTLPVSGTLHPHMQVEIASRTTGLVEQVGARLGERVSQGDLLLQIESDSLRAELLQQQAALEANRAQSLLAEAQKQRSERLSDRGLTAAANLESSRSNLEVQAANLEMQRAAVSAAEIALRDTRILAPFDGVIAARKVDPGQTVANGTTVFELADLSSMLATMDVPVARTVLLKPGQRVHLTSPGLPGREFIGRVDGISPVASEGSRNSAVTVRVDNPDGLLRGGMFVNGQIEIDSISETIAIPHDALREDVDGHHVLKISNGHLIRQPVEIDPSMWGNALIAITSGLETSDRIVSGRLPDLREGMQVRVGEPR</sequence>